<organism evidence="2 3">
    <name type="scientific">Leptospira ognonensis</name>
    <dbReference type="NCBI Taxonomy" id="2484945"/>
    <lineage>
        <taxon>Bacteria</taxon>
        <taxon>Pseudomonadati</taxon>
        <taxon>Spirochaetota</taxon>
        <taxon>Spirochaetia</taxon>
        <taxon>Leptospirales</taxon>
        <taxon>Leptospiraceae</taxon>
        <taxon>Leptospira</taxon>
    </lineage>
</organism>
<feature type="domain" description="SH3b" evidence="1">
    <location>
        <begin position="43"/>
        <end position="96"/>
    </location>
</feature>
<dbReference type="EMBL" id="RQGD01000022">
    <property type="protein sequence ID" value="TGL60360.1"/>
    <property type="molecule type" value="Genomic_DNA"/>
</dbReference>
<accession>A0A4R9K530</accession>
<dbReference type="Gene3D" id="2.30.30.40">
    <property type="entry name" value="SH3 Domains"/>
    <property type="match status" value="1"/>
</dbReference>
<dbReference type="RefSeq" id="WP_135623284.1">
    <property type="nucleotide sequence ID" value="NZ_RQGD01000022.1"/>
</dbReference>
<name>A0A4R9K530_9LEPT</name>
<keyword evidence="3" id="KW-1185">Reference proteome</keyword>
<comment type="caution">
    <text evidence="2">The sequence shown here is derived from an EMBL/GenBank/DDBJ whole genome shotgun (WGS) entry which is preliminary data.</text>
</comment>
<sequence>MNYPSLSESAMRLTLYLLLTLSFALTAADLKKNQLSFIGEDHINLREKPDVNSNKVTTLNQFAKVKILEINPKIVTIKKWKGRWIKVQSEDKTGFVLDCFLMKNHESISEIAVRESYWEIGSGTYQIGKMSPDGEIDTQGVLSFSKDSTEKVLWGTGEGEKSCFYQHIFSAGNKILILCDKYKEEPDHNEDGDRTNVLVLLEKINQSSLKIINFGFDL</sequence>
<proteinExistence type="predicted"/>
<evidence type="ECO:0000313" key="3">
    <source>
        <dbReference type="Proteomes" id="UP000297693"/>
    </source>
</evidence>
<dbReference type="InterPro" id="IPR003646">
    <property type="entry name" value="SH3-like_bac-type"/>
</dbReference>
<evidence type="ECO:0000313" key="2">
    <source>
        <dbReference type="EMBL" id="TGL60360.1"/>
    </source>
</evidence>
<dbReference type="AlphaFoldDB" id="A0A4R9K530"/>
<reference evidence="2" key="1">
    <citation type="journal article" date="2019" name="PLoS Negl. Trop. Dis.">
        <title>Revisiting the worldwide diversity of Leptospira species in the environment.</title>
        <authorList>
            <person name="Vincent A.T."/>
            <person name="Schiettekatte O."/>
            <person name="Bourhy P."/>
            <person name="Veyrier F.J."/>
            <person name="Picardeau M."/>
        </authorList>
    </citation>
    <scope>NUCLEOTIDE SEQUENCE [LARGE SCALE GENOMIC DNA]</scope>
    <source>
        <strain evidence="2">201702476</strain>
    </source>
</reference>
<protein>
    <submittedName>
        <fullName evidence="2">SH3 domain-containing protein</fullName>
    </submittedName>
</protein>
<evidence type="ECO:0000259" key="1">
    <source>
        <dbReference type="Pfam" id="PF08239"/>
    </source>
</evidence>
<dbReference type="Pfam" id="PF08239">
    <property type="entry name" value="SH3_3"/>
    <property type="match status" value="1"/>
</dbReference>
<dbReference type="Proteomes" id="UP000297693">
    <property type="component" value="Unassembled WGS sequence"/>
</dbReference>
<gene>
    <name evidence="2" type="ORF">EHQ58_07650</name>
</gene>